<evidence type="ECO:0000256" key="5">
    <source>
        <dbReference type="ARBA" id="ARBA00022729"/>
    </source>
</evidence>
<sequence length="582" mass="63063">MALSRADQNTELLSQVISSMINKWLPVSAALLYGVSAEKSLNCAGLFKSSQALISGLKPYVSDIHPANVTFVPVGNPAYPNPVLDLPEFCRFGAEFNTSAMSKFRFEVWMPRAEHWNGRFAFVGNGGDAGGVNYADMGVPLAKYGFAVASTNTDQGHNGTSADGTFAISNPESQIDFGHRAVHLSATFAKAITRSYYGKRPMYNYWMGCSSGGKQGVKSAQEYPEDFDGVIAGAPLAAQWWSHLNGWLVHVNMLNVDSTTPGAVIPTSFFGALYQEVLAQCDHLDGVSDGLITNPRHCNPDLTRVVCGSPNSSAYVNSTNCLSEAQLVTLKAIYTNWTSTTGEFLFPIYEPGSEFGWVNTVNGVPLGLARELPWFEAAELDSQTATSRLVLLSGVEQDIHIVNETELQRLTAIGDATDPGQINAINPNLQPFFERGGKLLQYHGFSDPLIPAGSSLWYYERIRSYFNNADLSDKYRLFMLPGVAHCTGGPGADAFGGPSQRSVSQGSAGQSLSFDTGHDMILALMQWVEKGLAPKSLVGAKYINGSRPLGTSFTRLYCPYPQEAIYRDGDSNQASSYSCRSP</sequence>
<dbReference type="EMBL" id="SSOP01000109">
    <property type="protein sequence ID" value="KAB5591369.1"/>
    <property type="molecule type" value="Genomic_DNA"/>
</dbReference>
<dbReference type="InterPro" id="IPR011118">
    <property type="entry name" value="Tannase/feruloyl_esterase"/>
</dbReference>
<dbReference type="Proteomes" id="UP000383932">
    <property type="component" value="Unassembled WGS sequence"/>
</dbReference>
<evidence type="ECO:0000313" key="12">
    <source>
        <dbReference type="Proteomes" id="UP000383932"/>
    </source>
</evidence>
<dbReference type="PANTHER" id="PTHR33938">
    <property type="entry name" value="FERULOYL ESTERASE B-RELATED"/>
    <property type="match status" value="1"/>
</dbReference>
<keyword evidence="12" id="KW-1185">Reference proteome</keyword>
<evidence type="ECO:0000256" key="4">
    <source>
        <dbReference type="ARBA" id="ARBA00022723"/>
    </source>
</evidence>
<keyword evidence="3" id="KW-0858">Xylan degradation</keyword>
<gene>
    <name evidence="11" type="ORF">CTheo_5198</name>
</gene>
<keyword evidence="8" id="KW-1015">Disulfide bond</keyword>
<name>A0A5N5QIB7_9AGAM</name>
<dbReference type="SUPFAM" id="SSF53474">
    <property type="entry name" value="alpha/beta-Hydrolases"/>
    <property type="match status" value="1"/>
</dbReference>
<keyword evidence="3" id="KW-0119">Carbohydrate metabolism</keyword>
<dbReference type="GO" id="GO:0045493">
    <property type="term" value="P:xylan catabolic process"/>
    <property type="evidence" value="ECO:0007669"/>
    <property type="project" value="UniProtKB-KW"/>
</dbReference>
<evidence type="ECO:0000256" key="3">
    <source>
        <dbReference type="ARBA" id="ARBA00022651"/>
    </source>
</evidence>
<keyword evidence="2" id="KW-0719">Serine esterase</keyword>
<evidence type="ECO:0000256" key="10">
    <source>
        <dbReference type="RuleBase" id="RU361238"/>
    </source>
</evidence>
<evidence type="ECO:0000256" key="2">
    <source>
        <dbReference type="ARBA" id="ARBA00022487"/>
    </source>
</evidence>
<evidence type="ECO:0000256" key="1">
    <source>
        <dbReference type="ARBA" id="ARBA00006249"/>
    </source>
</evidence>
<proteinExistence type="inferred from homology"/>
<keyword evidence="6 10" id="KW-0378">Hydrolase</keyword>
<dbReference type="OrthoDB" id="3039123at2759"/>
<dbReference type="Pfam" id="PF07519">
    <property type="entry name" value="Tannase"/>
    <property type="match status" value="1"/>
</dbReference>
<evidence type="ECO:0000256" key="6">
    <source>
        <dbReference type="ARBA" id="ARBA00022801"/>
    </source>
</evidence>
<dbReference type="AlphaFoldDB" id="A0A5N5QIB7"/>
<keyword evidence="3" id="KW-0624">Polysaccharide degradation</keyword>
<organism evidence="11 12">
    <name type="scientific">Ceratobasidium theobromae</name>
    <dbReference type="NCBI Taxonomy" id="1582974"/>
    <lineage>
        <taxon>Eukaryota</taxon>
        <taxon>Fungi</taxon>
        <taxon>Dikarya</taxon>
        <taxon>Basidiomycota</taxon>
        <taxon>Agaricomycotina</taxon>
        <taxon>Agaricomycetes</taxon>
        <taxon>Cantharellales</taxon>
        <taxon>Ceratobasidiaceae</taxon>
        <taxon>Ceratobasidium</taxon>
    </lineage>
</organism>
<accession>A0A5N5QIB7</accession>
<comment type="catalytic activity">
    <reaction evidence="9">
        <text>feruloyl-polysaccharide + H2O = ferulate + polysaccharide.</text>
        <dbReference type="EC" id="3.1.1.73"/>
    </reaction>
</comment>
<evidence type="ECO:0000256" key="8">
    <source>
        <dbReference type="ARBA" id="ARBA00023157"/>
    </source>
</evidence>
<comment type="similarity">
    <text evidence="1 10">Belongs to the tannase family.</text>
</comment>
<dbReference type="GO" id="GO:0030600">
    <property type="term" value="F:feruloyl esterase activity"/>
    <property type="evidence" value="ECO:0007669"/>
    <property type="project" value="UniProtKB-EC"/>
</dbReference>
<dbReference type="GO" id="GO:0046872">
    <property type="term" value="F:metal ion binding"/>
    <property type="evidence" value="ECO:0007669"/>
    <property type="project" value="UniProtKB-KW"/>
</dbReference>
<comment type="caution">
    <text evidence="11">The sequence shown here is derived from an EMBL/GenBank/DDBJ whole genome shotgun (WGS) entry which is preliminary data.</text>
</comment>
<dbReference type="EC" id="3.1.1.-" evidence="10"/>
<evidence type="ECO:0000256" key="7">
    <source>
        <dbReference type="ARBA" id="ARBA00022837"/>
    </source>
</evidence>
<evidence type="ECO:0000256" key="9">
    <source>
        <dbReference type="ARBA" id="ARBA00034075"/>
    </source>
</evidence>
<dbReference type="PANTHER" id="PTHR33938:SF15">
    <property type="entry name" value="FERULOYL ESTERASE B-RELATED"/>
    <property type="match status" value="1"/>
</dbReference>
<keyword evidence="4" id="KW-0479">Metal-binding</keyword>
<dbReference type="Gene3D" id="3.40.50.1820">
    <property type="entry name" value="alpha/beta hydrolase"/>
    <property type="match status" value="1"/>
</dbReference>
<protein>
    <recommendedName>
        <fullName evidence="10">Carboxylic ester hydrolase</fullName>
        <ecNumber evidence="10">3.1.1.-</ecNumber>
    </recommendedName>
</protein>
<keyword evidence="5" id="KW-0732">Signal</keyword>
<keyword evidence="7" id="KW-0106">Calcium</keyword>
<evidence type="ECO:0000313" key="11">
    <source>
        <dbReference type="EMBL" id="KAB5591369.1"/>
    </source>
</evidence>
<reference evidence="11 12" key="1">
    <citation type="journal article" date="2019" name="Fungal Biol. Biotechnol.">
        <title>Draft genome sequence of fastidious pathogen Ceratobasidium theobromae, which causes vascular-streak dieback in Theobroma cacao.</title>
        <authorList>
            <person name="Ali S.S."/>
            <person name="Asman A."/>
            <person name="Shao J."/>
            <person name="Firmansyah A.P."/>
            <person name="Susilo A.W."/>
            <person name="Rosmana A."/>
            <person name="McMahon P."/>
            <person name="Junaid M."/>
            <person name="Guest D."/>
            <person name="Kheng T.Y."/>
            <person name="Meinhardt L.W."/>
            <person name="Bailey B.A."/>
        </authorList>
    </citation>
    <scope>NUCLEOTIDE SEQUENCE [LARGE SCALE GENOMIC DNA]</scope>
    <source>
        <strain evidence="11 12">CT2</strain>
    </source>
</reference>
<dbReference type="InterPro" id="IPR029058">
    <property type="entry name" value="AB_hydrolase_fold"/>
</dbReference>